<dbReference type="Pfam" id="PF17289">
    <property type="entry name" value="Terminase_6C"/>
    <property type="match status" value="1"/>
</dbReference>
<gene>
    <name evidence="3" type="ORF">EYW47_00420</name>
</gene>
<dbReference type="Gene3D" id="3.40.50.300">
    <property type="entry name" value="P-loop containing nucleotide triphosphate hydrolases"/>
    <property type="match status" value="1"/>
</dbReference>
<evidence type="ECO:0000256" key="1">
    <source>
        <dbReference type="ARBA" id="ARBA00022612"/>
    </source>
</evidence>
<accession>A0A4R5MGJ2</accession>
<comment type="caution">
    <text evidence="3">The sequence shown here is derived from an EMBL/GenBank/DDBJ whole genome shotgun (WGS) entry which is preliminary data.</text>
</comment>
<dbReference type="InterPro" id="IPR027417">
    <property type="entry name" value="P-loop_NTPase"/>
</dbReference>
<evidence type="ECO:0000313" key="3">
    <source>
        <dbReference type="EMBL" id="TDG25870.1"/>
    </source>
</evidence>
<dbReference type="Pfam" id="PF03237">
    <property type="entry name" value="Terminase_6N"/>
    <property type="match status" value="1"/>
</dbReference>
<keyword evidence="1" id="KW-1188">Viral release from host cell</keyword>
<keyword evidence="4" id="KW-1185">Reference proteome</keyword>
<dbReference type="AlphaFoldDB" id="A0A4R5MGJ2"/>
<dbReference type="InterPro" id="IPR035421">
    <property type="entry name" value="Terminase_6C"/>
</dbReference>
<protein>
    <submittedName>
        <fullName evidence="3">DNA-packaging protein</fullName>
    </submittedName>
</protein>
<feature type="domain" description="Terminase large subunit gp17-like C-terminal" evidence="2">
    <location>
        <begin position="271"/>
        <end position="419"/>
    </location>
</feature>
<name>A0A4R5MGJ2_9BURK</name>
<evidence type="ECO:0000259" key="2">
    <source>
        <dbReference type="Pfam" id="PF17289"/>
    </source>
</evidence>
<evidence type="ECO:0000313" key="4">
    <source>
        <dbReference type="Proteomes" id="UP000295722"/>
    </source>
</evidence>
<proteinExistence type="predicted"/>
<reference evidence="3 4" key="1">
    <citation type="submission" date="2019-03" db="EMBL/GenBank/DDBJ databases">
        <title>Paraburkholderia sp. 4M-K11, isolated from subtropical forest soil.</title>
        <authorList>
            <person name="Gao Z.-H."/>
            <person name="Qiu L.-H."/>
        </authorList>
    </citation>
    <scope>NUCLEOTIDE SEQUENCE [LARGE SCALE GENOMIC DNA]</scope>
    <source>
        <strain evidence="3 4">4M-K11</strain>
    </source>
</reference>
<dbReference type="OrthoDB" id="9771580at2"/>
<sequence length="452" mass="49956">MATTKASYKPTAKQSEALRTIGSDALHILLEGGSRSGKTFIACRAIVVRALAAAGSRHAIFRFRLNACKATIGLDTLPKVFRICFPEVEYKLDKQDWVFRLPNGSEIWLGGLDDKDRTEKILGMEFATIYLNECSQIPQASRELAITRLAQKCTHKVGGVEKSLRLKMLYDCNPPSQAHWTYQLWHRNFDPISKQPVNGQDYAKLQMNPRDNEENLAAGYIQTLEKMPARMRLRFLEGQYGSVTANALWNIESIEQRRVEEVPVMQRIVVAIDPSGADDDEPGEHDDIGIMVCGLGTDGEGYVLEDLTINEGPTTWGKVATAAYERHAADLIVGETNFGGGMVKFVVRAAKPGVPFKMVTASRGKVVRAEPISVLTDEGKINFAGRFPELEEELCAFTTTGYTGGSSPNRADSMIWAMTELFPGMTRAEKPKREFKRTTIQTGGGGNGWLAV</sequence>
<dbReference type="EMBL" id="SMRP01000001">
    <property type="protein sequence ID" value="TDG25870.1"/>
    <property type="molecule type" value="Genomic_DNA"/>
</dbReference>
<dbReference type="Proteomes" id="UP000295722">
    <property type="component" value="Unassembled WGS sequence"/>
</dbReference>
<dbReference type="RefSeq" id="WP_133192922.1">
    <property type="nucleotide sequence ID" value="NZ_JBHUCW010000015.1"/>
</dbReference>
<organism evidence="3 4">
    <name type="scientific">Paraburkholderia silviterrae</name>
    <dbReference type="NCBI Taxonomy" id="2528715"/>
    <lineage>
        <taxon>Bacteria</taxon>
        <taxon>Pseudomonadati</taxon>
        <taxon>Pseudomonadota</taxon>
        <taxon>Betaproteobacteria</taxon>
        <taxon>Burkholderiales</taxon>
        <taxon>Burkholderiaceae</taxon>
        <taxon>Paraburkholderia</taxon>
    </lineage>
</organism>